<reference evidence="2 3" key="1">
    <citation type="submission" date="2019-10" db="EMBL/GenBank/DDBJ databases">
        <title>A soil myxobacterium in the family Polyangiaceae.</title>
        <authorList>
            <person name="Li Y."/>
            <person name="Wang J."/>
        </authorList>
    </citation>
    <scope>NUCLEOTIDE SEQUENCE [LARGE SCALE GENOMIC DNA]</scope>
    <source>
        <strain evidence="2 3">DSM 14734</strain>
    </source>
</reference>
<feature type="chain" id="PRO_5027063542" description="Lipoprotein" evidence="1">
    <location>
        <begin position="20"/>
        <end position="191"/>
    </location>
</feature>
<feature type="signal peptide" evidence="1">
    <location>
        <begin position="1"/>
        <end position="19"/>
    </location>
</feature>
<accession>A0A6N7PW10</accession>
<sequence length="191" mass="20255">MMRHVIPSVIVAMSFTMVAGCVTSIEEPTDEASQGVVQCEDNPPLVTRTQGFWQNHSCVVKGDATGVPLVPIALGASVSLDKPSAVYAYLDAPTQGNKQLILGHQLVASKLNAKAFGIGNVEFADYNADGVLETVNQLLDIADGLYDAGSSTDRVKMATILDKLNNTGTEEELYFDPTCKSAPVLPPPACE</sequence>
<gene>
    <name evidence="2" type="ORF">GF068_30640</name>
</gene>
<comment type="caution">
    <text evidence="2">The sequence shown here is derived from an EMBL/GenBank/DDBJ whole genome shotgun (WGS) entry which is preliminary data.</text>
</comment>
<evidence type="ECO:0000313" key="3">
    <source>
        <dbReference type="Proteomes" id="UP000440224"/>
    </source>
</evidence>
<evidence type="ECO:0000256" key="1">
    <source>
        <dbReference type="SAM" id="SignalP"/>
    </source>
</evidence>
<organism evidence="2 3">
    <name type="scientific">Polyangium spumosum</name>
    <dbReference type="NCBI Taxonomy" id="889282"/>
    <lineage>
        <taxon>Bacteria</taxon>
        <taxon>Pseudomonadati</taxon>
        <taxon>Myxococcota</taxon>
        <taxon>Polyangia</taxon>
        <taxon>Polyangiales</taxon>
        <taxon>Polyangiaceae</taxon>
        <taxon>Polyangium</taxon>
    </lineage>
</organism>
<dbReference type="OrthoDB" id="5478547at2"/>
<keyword evidence="3" id="KW-1185">Reference proteome</keyword>
<protein>
    <recommendedName>
        <fullName evidence="4">Lipoprotein</fullName>
    </recommendedName>
</protein>
<dbReference type="EMBL" id="WJIE01000010">
    <property type="protein sequence ID" value="MRG96248.1"/>
    <property type="molecule type" value="Genomic_DNA"/>
</dbReference>
<dbReference type="Proteomes" id="UP000440224">
    <property type="component" value="Unassembled WGS sequence"/>
</dbReference>
<proteinExistence type="predicted"/>
<dbReference type="AlphaFoldDB" id="A0A6N7PW10"/>
<keyword evidence="1" id="KW-0732">Signal</keyword>
<evidence type="ECO:0008006" key="4">
    <source>
        <dbReference type="Google" id="ProtNLM"/>
    </source>
</evidence>
<evidence type="ECO:0000313" key="2">
    <source>
        <dbReference type="EMBL" id="MRG96248.1"/>
    </source>
</evidence>
<dbReference type="PROSITE" id="PS51257">
    <property type="entry name" value="PROKAR_LIPOPROTEIN"/>
    <property type="match status" value="1"/>
</dbReference>
<dbReference type="RefSeq" id="WP_153823043.1">
    <property type="nucleotide sequence ID" value="NZ_WJIE01000010.1"/>
</dbReference>
<name>A0A6N7PW10_9BACT</name>